<dbReference type="Proteomes" id="UP001054252">
    <property type="component" value="Unassembled WGS sequence"/>
</dbReference>
<gene>
    <name evidence="1" type="ORF">SLEP1_g30308</name>
</gene>
<reference evidence="1 2" key="1">
    <citation type="journal article" date="2021" name="Commun. Biol.">
        <title>The genome of Shorea leprosula (Dipterocarpaceae) highlights the ecological relevance of drought in aseasonal tropical rainforests.</title>
        <authorList>
            <person name="Ng K.K.S."/>
            <person name="Kobayashi M.J."/>
            <person name="Fawcett J.A."/>
            <person name="Hatakeyama M."/>
            <person name="Paape T."/>
            <person name="Ng C.H."/>
            <person name="Ang C.C."/>
            <person name="Tnah L.H."/>
            <person name="Lee C.T."/>
            <person name="Nishiyama T."/>
            <person name="Sese J."/>
            <person name="O'Brien M.J."/>
            <person name="Copetti D."/>
            <person name="Mohd Noor M.I."/>
            <person name="Ong R.C."/>
            <person name="Putra M."/>
            <person name="Sireger I.Z."/>
            <person name="Indrioko S."/>
            <person name="Kosugi Y."/>
            <person name="Izuno A."/>
            <person name="Isagi Y."/>
            <person name="Lee S.L."/>
            <person name="Shimizu K.K."/>
        </authorList>
    </citation>
    <scope>NUCLEOTIDE SEQUENCE [LARGE SCALE GENOMIC DNA]</scope>
    <source>
        <strain evidence="1">214</strain>
    </source>
</reference>
<dbReference type="AlphaFoldDB" id="A0AAV5K7G2"/>
<accession>A0AAV5K7G2</accession>
<evidence type="ECO:0000313" key="1">
    <source>
        <dbReference type="EMBL" id="GKV20147.1"/>
    </source>
</evidence>
<organism evidence="1 2">
    <name type="scientific">Rubroshorea leprosula</name>
    <dbReference type="NCBI Taxonomy" id="152421"/>
    <lineage>
        <taxon>Eukaryota</taxon>
        <taxon>Viridiplantae</taxon>
        <taxon>Streptophyta</taxon>
        <taxon>Embryophyta</taxon>
        <taxon>Tracheophyta</taxon>
        <taxon>Spermatophyta</taxon>
        <taxon>Magnoliopsida</taxon>
        <taxon>eudicotyledons</taxon>
        <taxon>Gunneridae</taxon>
        <taxon>Pentapetalae</taxon>
        <taxon>rosids</taxon>
        <taxon>malvids</taxon>
        <taxon>Malvales</taxon>
        <taxon>Dipterocarpaceae</taxon>
        <taxon>Rubroshorea</taxon>
    </lineage>
</organism>
<evidence type="ECO:0000313" key="2">
    <source>
        <dbReference type="Proteomes" id="UP001054252"/>
    </source>
</evidence>
<sequence>MFCGLCYLSKYVFRSVTLPNALKPTGLGVIDRNLSLHRNSIEIRVMLMKFSV</sequence>
<comment type="caution">
    <text evidence="1">The sequence shown here is derived from an EMBL/GenBank/DDBJ whole genome shotgun (WGS) entry which is preliminary data.</text>
</comment>
<protein>
    <submittedName>
        <fullName evidence="1">Uncharacterized protein</fullName>
    </submittedName>
</protein>
<name>A0AAV5K7G2_9ROSI</name>
<dbReference type="EMBL" id="BPVZ01000054">
    <property type="protein sequence ID" value="GKV20147.1"/>
    <property type="molecule type" value="Genomic_DNA"/>
</dbReference>
<keyword evidence="2" id="KW-1185">Reference proteome</keyword>
<proteinExistence type="predicted"/>